<gene>
    <name evidence="1" type="ordered locus">RPC_4768</name>
</gene>
<reference evidence="1" key="1">
    <citation type="submission" date="2006-03" db="EMBL/GenBank/DDBJ databases">
        <title>Complete sequence of Rhodopseudomonas palustris BisB18.</title>
        <authorList>
            <consortium name="US DOE Joint Genome Institute"/>
            <person name="Copeland A."/>
            <person name="Lucas S."/>
            <person name="Lapidus A."/>
            <person name="Barry K."/>
            <person name="Detter J.C."/>
            <person name="Glavina del Rio T."/>
            <person name="Hammon N."/>
            <person name="Israni S."/>
            <person name="Dalin E."/>
            <person name="Tice H."/>
            <person name="Pitluck S."/>
            <person name="Chain P."/>
            <person name="Malfatti S."/>
            <person name="Shin M."/>
            <person name="Vergez L."/>
            <person name="Schmutz J."/>
            <person name="Larimer F."/>
            <person name="Land M."/>
            <person name="Hauser L."/>
            <person name="Pelletier D.A."/>
            <person name="Kyrpides N."/>
            <person name="Anderson I."/>
            <person name="Oda Y."/>
            <person name="Harwood C.S."/>
            <person name="Richardson P."/>
        </authorList>
    </citation>
    <scope>NUCLEOTIDE SEQUENCE [LARGE SCALE GENOMIC DNA]</scope>
    <source>
        <strain evidence="1">BisB18</strain>
    </source>
</reference>
<organism evidence="1">
    <name type="scientific">Rhodopseudomonas palustris (strain BisB18)</name>
    <dbReference type="NCBI Taxonomy" id="316056"/>
    <lineage>
        <taxon>Bacteria</taxon>
        <taxon>Pseudomonadati</taxon>
        <taxon>Pseudomonadota</taxon>
        <taxon>Alphaproteobacteria</taxon>
        <taxon>Hyphomicrobiales</taxon>
        <taxon>Nitrobacteraceae</taxon>
        <taxon>Rhodopseudomonas</taxon>
    </lineage>
</organism>
<accession>Q20X46</accession>
<proteinExistence type="predicted"/>
<dbReference type="STRING" id="316056.RPC_4768"/>
<dbReference type="OrthoDB" id="8454074at2"/>
<dbReference type="HOGENOM" id="CLU_2234495_0_0_5"/>
<dbReference type="KEGG" id="rpc:RPC_4768"/>
<dbReference type="RefSeq" id="WP_011475167.1">
    <property type="nucleotide sequence ID" value="NC_007925.1"/>
</dbReference>
<sequence>MNDLSIRVRSDEKARELARALRKRVPDLQCSACAHRDFGLLEEPSAGQRTHLERGQVDSGLLAGIKLTQPLVTLVCTNCGHLVQFSEAALLGAAPDQYGLVVSDD</sequence>
<evidence type="ECO:0000313" key="1">
    <source>
        <dbReference type="EMBL" id="ABD90290.1"/>
    </source>
</evidence>
<dbReference type="AlphaFoldDB" id="Q20X46"/>
<name>Q20X46_RHOPB</name>
<protein>
    <submittedName>
        <fullName evidence="1">Uncharacterized protein</fullName>
    </submittedName>
</protein>
<dbReference type="EMBL" id="CP000301">
    <property type="protein sequence ID" value="ABD90290.1"/>
    <property type="molecule type" value="Genomic_DNA"/>
</dbReference>